<evidence type="ECO:0000313" key="3">
    <source>
        <dbReference type="Proteomes" id="UP000733744"/>
    </source>
</evidence>
<name>A0ABY3CD11_9GAMM</name>
<feature type="compositionally biased region" description="Polar residues" evidence="1">
    <location>
        <begin position="51"/>
        <end position="67"/>
    </location>
</feature>
<feature type="region of interest" description="Disordered" evidence="1">
    <location>
        <begin position="1"/>
        <end position="67"/>
    </location>
</feature>
<proteinExistence type="predicted"/>
<gene>
    <name evidence="2" type="ORF">EKO24_008380</name>
</gene>
<organism evidence="2 3">
    <name type="scientific">Candidatus Methylobacter oryzae</name>
    <dbReference type="NCBI Taxonomy" id="2497749"/>
    <lineage>
        <taxon>Bacteria</taxon>
        <taxon>Pseudomonadati</taxon>
        <taxon>Pseudomonadota</taxon>
        <taxon>Gammaproteobacteria</taxon>
        <taxon>Methylococcales</taxon>
        <taxon>Methylococcaceae</taxon>
        <taxon>Methylobacter</taxon>
    </lineage>
</organism>
<protein>
    <submittedName>
        <fullName evidence="2">Uncharacterized protein</fullName>
    </submittedName>
</protein>
<evidence type="ECO:0000313" key="2">
    <source>
        <dbReference type="EMBL" id="TRW96970.1"/>
    </source>
</evidence>
<feature type="compositionally biased region" description="Basic and acidic residues" evidence="1">
    <location>
        <begin position="37"/>
        <end position="50"/>
    </location>
</feature>
<reference evidence="2 3" key="1">
    <citation type="journal article" date="2019" name="Antonie Van Leeuwenhoek">
        <title>Description of 'Ca. Methylobacter oryzae' KRF1, a novel species from the environmentally important Methylobacter clade 2.</title>
        <authorList>
            <person name="Khatri K."/>
            <person name="Mohite J.A."/>
            <person name="Pandit P.S."/>
            <person name="Bahulikar R."/>
            <person name="Rahalkar M.C."/>
        </authorList>
    </citation>
    <scope>NUCLEOTIDE SEQUENCE [LARGE SCALE GENOMIC DNA]</scope>
    <source>
        <strain evidence="2 3">KRF1</strain>
    </source>
</reference>
<dbReference type="Proteomes" id="UP000733744">
    <property type="component" value="Unassembled WGS sequence"/>
</dbReference>
<accession>A0ABY3CD11</accession>
<comment type="caution">
    <text evidence="2">The sequence shown here is derived from an EMBL/GenBank/DDBJ whole genome shotgun (WGS) entry which is preliminary data.</text>
</comment>
<keyword evidence="3" id="KW-1185">Reference proteome</keyword>
<sequence length="67" mass="7590">MPEGQGWPFWQPPSKARSTGGKRQPGRLSFGYFSLAEQRKVSRLRGRDPDSNNCRVSDSLNKKNPNN</sequence>
<dbReference type="EMBL" id="RYFG02000079">
    <property type="protein sequence ID" value="TRW96970.1"/>
    <property type="molecule type" value="Genomic_DNA"/>
</dbReference>
<evidence type="ECO:0000256" key="1">
    <source>
        <dbReference type="SAM" id="MobiDB-lite"/>
    </source>
</evidence>